<keyword evidence="1" id="KW-0812">Transmembrane</keyword>
<protein>
    <submittedName>
        <fullName evidence="2">Uncharacterized protein</fullName>
    </submittedName>
</protein>
<gene>
    <name evidence="2" type="ordered locus">Bcell_0606</name>
</gene>
<evidence type="ECO:0000313" key="2">
    <source>
        <dbReference type="EMBL" id="ADU28888.1"/>
    </source>
</evidence>
<dbReference type="OrthoDB" id="10021101at2"/>
<evidence type="ECO:0000256" key="1">
    <source>
        <dbReference type="SAM" id="Phobius"/>
    </source>
</evidence>
<dbReference type="Proteomes" id="UP000001401">
    <property type="component" value="Chromosome"/>
</dbReference>
<dbReference type="RefSeq" id="WP_013487229.1">
    <property type="nucleotide sequence ID" value="NC_014829.1"/>
</dbReference>
<dbReference type="EMBL" id="CP002394">
    <property type="protein sequence ID" value="ADU28888.1"/>
    <property type="molecule type" value="Genomic_DNA"/>
</dbReference>
<name>E6TYF0_EVAC2</name>
<dbReference type="STRING" id="649639.Bcell_0606"/>
<dbReference type="KEGG" id="bco:Bcell_0606"/>
<dbReference type="HOGENOM" id="CLU_525476_0_0_9"/>
<organism evidence="2 3">
    <name type="scientific">Evansella cellulosilytica (strain ATCC 21833 / DSM 2522 / FERM P-1141 / JCM 9156 / N-4)</name>
    <name type="common">Bacillus cellulosilyticus</name>
    <dbReference type="NCBI Taxonomy" id="649639"/>
    <lineage>
        <taxon>Bacteria</taxon>
        <taxon>Bacillati</taxon>
        <taxon>Bacillota</taxon>
        <taxon>Bacilli</taxon>
        <taxon>Bacillales</taxon>
        <taxon>Bacillaceae</taxon>
        <taxon>Evansella</taxon>
    </lineage>
</organism>
<reference evidence="2" key="1">
    <citation type="submission" date="2010-12" db="EMBL/GenBank/DDBJ databases">
        <title>Complete sequence of Bacillus cellulosilyticus DSM 2522.</title>
        <authorList>
            <consortium name="US DOE Joint Genome Institute"/>
            <person name="Lucas S."/>
            <person name="Copeland A."/>
            <person name="Lapidus A."/>
            <person name="Cheng J.-F."/>
            <person name="Bruce D."/>
            <person name="Goodwin L."/>
            <person name="Pitluck S."/>
            <person name="Chertkov O."/>
            <person name="Detter J.C."/>
            <person name="Han C."/>
            <person name="Tapia R."/>
            <person name="Land M."/>
            <person name="Hauser L."/>
            <person name="Jeffries C."/>
            <person name="Kyrpides N."/>
            <person name="Ivanova N."/>
            <person name="Mikhailova N."/>
            <person name="Brumm P."/>
            <person name="Mead D."/>
            <person name="Woyke T."/>
        </authorList>
    </citation>
    <scope>NUCLEOTIDE SEQUENCE [LARGE SCALE GENOMIC DNA]</scope>
    <source>
        <strain evidence="2">DSM 2522</strain>
    </source>
</reference>
<evidence type="ECO:0000313" key="3">
    <source>
        <dbReference type="Proteomes" id="UP000001401"/>
    </source>
</evidence>
<dbReference type="AlphaFoldDB" id="E6TYF0"/>
<keyword evidence="3" id="KW-1185">Reference proteome</keyword>
<sequence>MDKKQIFSFAVMVMLVVAVSFFFRDTNRVEENEETEVEFNETDSVWSERGYVVETRIDNVEYMFTESTDLEKEEIVYNTEKVLQELQENFGINKDNIHVKLLYQTSENEATVDNSSNRVIIMQDEDASIGAVVSRFSDQKLPAWLSTGLELYWTSNENEYMDISEVNEWVIRAHELDGRDYGDAWFVPGFIDAEYTEAAHDIAHLFVKYLDEEGYLHDVVSFFVHGHGSNETLKQHWRSFTGITDAQLDVSYKYVYNYQHFLFELTRGKVNASFRGDNWEEETIIDHLTYMNETIEYVEDWFNYELEEELVVHMYREHASQYDHIPTTSQIITVYNVHDESSLWLVSYHVANIIKERSGLTSDFYPFTEGVVEAIHDEVISDLQFEGDNRVTHSMEEVYHNQDNETNRKILENYHVINGEPFEPGEGVDYRSFMFANSFLAFEYDDRFSSHQYSPDMDNYIEDLDGYIKSSSFILYLIEQQGKDDFLKVFESIEAFEEIYGATLEEMVAEWKTFIQVE</sequence>
<keyword evidence="1" id="KW-1133">Transmembrane helix</keyword>
<keyword evidence="1" id="KW-0472">Membrane</keyword>
<proteinExistence type="predicted"/>
<feature type="transmembrane region" description="Helical" evidence="1">
    <location>
        <begin position="6"/>
        <end position="23"/>
    </location>
</feature>
<accession>E6TYF0</accession>